<accession>A0A2S4USX1</accession>
<keyword evidence="2" id="KW-1185">Reference proteome</keyword>
<reference evidence="1 2" key="1">
    <citation type="submission" date="2017-12" db="EMBL/GenBank/DDBJ databases">
        <title>Gene loss provides genomic basis for host adaptation in cereal stripe rust fungi.</title>
        <authorList>
            <person name="Xia C."/>
        </authorList>
    </citation>
    <scope>NUCLEOTIDE SEQUENCE [LARGE SCALE GENOMIC DNA]</scope>
    <source>
        <strain evidence="1 2">93TX-2</strain>
    </source>
</reference>
<organism evidence="1 2">
    <name type="scientific">Puccinia striiformis</name>
    <dbReference type="NCBI Taxonomy" id="27350"/>
    <lineage>
        <taxon>Eukaryota</taxon>
        <taxon>Fungi</taxon>
        <taxon>Dikarya</taxon>
        <taxon>Basidiomycota</taxon>
        <taxon>Pucciniomycotina</taxon>
        <taxon>Pucciniomycetes</taxon>
        <taxon>Pucciniales</taxon>
        <taxon>Pucciniaceae</taxon>
        <taxon>Puccinia</taxon>
    </lineage>
</organism>
<reference evidence="2" key="3">
    <citation type="journal article" date="2018" name="Mol. Plant Microbe Interact.">
        <title>Genome sequence resources for the wheat stripe rust pathogen (Puccinia striiformis f. sp. tritici) and the barley stripe rust pathogen (Puccinia striiformis f. sp. hordei).</title>
        <authorList>
            <person name="Xia C."/>
            <person name="Wang M."/>
            <person name="Yin C."/>
            <person name="Cornejo O.E."/>
            <person name="Hulbert S.H."/>
            <person name="Chen X."/>
        </authorList>
    </citation>
    <scope>NUCLEOTIDE SEQUENCE [LARGE SCALE GENOMIC DNA]</scope>
    <source>
        <strain evidence="2">93TX-2</strain>
    </source>
</reference>
<dbReference type="VEuPathDB" id="FungiDB:PSTT_10670"/>
<dbReference type="VEuPathDB" id="FungiDB:PSHT_13089"/>
<protein>
    <submittedName>
        <fullName evidence="1">Uncharacterized protein</fullName>
    </submittedName>
</protein>
<evidence type="ECO:0000313" key="1">
    <source>
        <dbReference type="EMBL" id="POW00342.1"/>
    </source>
</evidence>
<name>A0A2S4USX1_9BASI</name>
<dbReference type="OrthoDB" id="2496520at2759"/>
<proteinExistence type="predicted"/>
<dbReference type="PANTHER" id="PTHR33069:SF3">
    <property type="entry name" value="DYNEIN HEAVY CHAIN TAIL DOMAIN-CONTAINING PROTEIN"/>
    <property type="match status" value="1"/>
</dbReference>
<dbReference type="EMBL" id="PKSM01000253">
    <property type="protein sequence ID" value="POW00342.1"/>
    <property type="molecule type" value="Genomic_DNA"/>
</dbReference>
<gene>
    <name evidence="1" type="ORF">PSHT_13089</name>
</gene>
<evidence type="ECO:0000313" key="2">
    <source>
        <dbReference type="Proteomes" id="UP000238274"/>
    </source>
</evidence>
<dbReference type="Proteomes" id="UP000238274">
    <property type="component" value="Unassembled WGS sequence"/>
</dbReference>
<sequence length="419" mass="48820">MHSQMFMCPIAGICWTESTSVDRGVRGPVGRFKLRHRRQGDSIIVGFEKLMKKLDELAHLETPAAFSVDERNSNDFLFNYLHSSLLPALCDQLASLSLALDPLDLWNDPDSKIKLIFELQSGLDHNITELKYIIAVLFPQPSTNSSRTDDHQLKEWKFYRINELRSKIVDVVFEINTSLHSAHLHIYHIRLSTDPQEENDEGAYEAGIEEALDVIKSTMTWCKGSELDIAEEYWRNNLFRIDNLLRETFNLVDQTVYPTHHYMNEKRKFVLQPVIQLTKFLMTIIKLCRLFFKKLSKRGMNQSQLPLHTDMNSKQIKCLCELAGNVYADIVKIILLFRNVEMAHTVRSQKLIDIADRLVHRFETPLLLVTLHLVPLIPQTNGLSEQNYYRKWFATWHTQIIVALHNFNRFAATFDHIHF</sequence>
<reference evidence="2" key="2">
    <citation type="journal article" date="2018" name="BMC Genomics">
        <title>Genomic insights into host adaptation between the wheat stripe rust pathogen (Puccinia striiformis f. sp. tritici) and the barley stripe rust pathogen (Puccinia striiformis f. sp. hordei).</title>
        <authorList>
            <person name="Xia C."/>
            <person name="Wang M."/>
            <person name="Yin C."/>
            <person name="Cornejo O.E."/>
            <person name="Hulbert S.H."/>
            <person name="Chen X."/>
        </authorList>
    </citation>
    <scope>NUCLEOTIDE SEQUENCE [LARGE SCALE GENOMIC DNA]</scope>
    <source>
        <strain evidence="2">93TX-2</strain>
    </source>
</reference>
<comment type="caution">
    <text evidence="1">The sequence shown here is derived from an EMBL/GenBank/DDBJ whole genome shotgun (WGS) entry which is preliminary data.</text>
</comment>
<dbReference type="PANTHER" id="PTHR33069">
    <property type="entry name" value="CHROMOSOME 7, WHOLE GENOME SHOTGUN SEQUENCE-RELATED"/>
    <property type="match status" value="1"/>
</dbReference>